<reference evidence="5" key="1">
    <citation type="journal article" date="2019" name="Int. J. Syst. Evol. Microbiol.">
        <title>The Global Catalogue of Microorganisms (GCM) 10K type strain sequencing project: providing services to taxonomists for standard genome sequencing and annotation.</title>
        <authorList>
            <consortium name="The Broad Institute Genomics Platform"/>
            <consortium name="The Broad Institute Genome Sequencing Center for Infectious Disease"/>
            <person name="Wu L."/>
            <person name="Ma J."/>
        </authorList>
    </citation>
    <scope>NUCLEOTIDE SEQUENCE [LARGE SCALE GENOMIC DNA]</scope>
    <source>
        <strain evidence="5">KCTC 42398</strain>
    </source>
</reference>
<keyword evidence="1" id="KW-1134">Transmembrane beta strand</keyword>
<dbReference type="PANTHER" id="PTHR12815">
    <property type="entry name" value="SORTING AND ASSEMBLY MACHINERY SAMM50 PROTEIN FAMILY MEMBER"/>
    <property type="match status" value="1"/>
</dbReference>
<dbReference type="Pfam" id="PF07244">
    <property type="entry name" value="POTRA"/>
    <property type="match status" value="1"/>
</dbReference>
<evidence type="ECO:0000256" key="2">
    <source>
        <dbReference type="ARBA" id="ARBA00022692"/>
    </source>
</evidence>
<keyword evidence="1" id="KW-0472">Membrane</keyword>
<proteinExistence type="predicted"/>
<accession>A0ABW5TEF8</accession>
<dbReference type="Proteomes" id="UP001597476">
    <property type="component" value="Unassembled WGS sequence"/>
</dbReference>
<evidence type="ECO:0000313" key="4">
    <source>
        <dbReference type="EMBL" id="MFD2727065.1"/>
    </source>
</evidence>
<organism evidence="4 5">
    <name type="scientific">Hyunsoonleella rubra</name>
    <dbReference type="NCBI Taxonomy" id="1737062"/>
    <lineage>
        <taxon>Bacteria</taxon>
        <taxon>Pseudomonadati</taxon>
        <taxon>Bacteroidota</taxon>
        <taxon>Flavobacteriia</taxon>
        <taxon>Flavobacteriales</taxon>
        <taxon>Flavobacteriaceae</taxon>
    </lineage>
</organism>
<protein>
    <submittedName>
        <fullName evidence="4">POTRA domain-containing protein</fullName>
    </submittedName>
</protein>
<keyword evidence="2" id="KW-0812">Transmembrane</keyword>
<dbReference type="RefSeq" id="WP_380292588.1">
    <property type="nucleotide sequence ID" value="NZ_JBHULY010000028.1"/>
</dbReference>
<evidence type="ECO:0000313" key="5">
    <source>
        <dbReference type="Proteomes" id="UP001597476"/>
    </source>
</evidence>
<dbReference type="Gene3D" id="3.10.20.310">
    <property type="entry name" value="membrane protein fhac"/>
    <property type="match status" value="1"/>
</dbReference>
<evidence type="ECO:0000256" key="1">
    <source>
        <dbReference type="ARBA" id="ARBA00022452"/>
    </source>
</evidence>
<dbReference type="Gene3D" id="2.40.160.50">
    <property type="entry name" value="membrane protein fhac: a member of the omp85/tpsb transporter family"/>
    <property type="match status" value="1"/>
</dbReference>
<dbReference type="PANTHER" id="PTHR12815:SF18">
    <property type="entry name" value="SORTING AND ASSEMBLY MACHINERY COMPONENT 50 HOMOLOG"/>
    <property type="match status" value="1"/>
</dbReference>
<feature type="domain" description="POTRA" evidence="3">
    <location>
        <begin position="188"/>
        <end position="257"/>
    </location>
</feature>
<gene>
    <name evidence="4" type="ORF">ACFSR8_12665</name>
</gene>
<comment type="caution">
    <text evidence="4">The sequence shown here is derived from an EMBL/GenBank/DDBJ whole genome shotgun (WGS) entry which is preliminary data.</text>
</comment>
<dbReference type="InterPro" id="IPR039910">
    <property type="entry name" value="D15-like"/>
</dbReference>
<name>A0ABW5TEF8_9FLAO</name>
<dbReference type="InterPro" id="IPR010827">
    <property type="entry name" value="BamA/TamA_POTRA"/>
</dbReference>
<evidence type="ECO:0000259" key="3">
    <source>
        <dbReference type="Pfam" id="PF07244"/>
    </source>
</evidence>
<sequence length="572" mass="66201">MIYSYTITVHKSRFLLLIICMCISSKGFAQNLYLKIYGETETETSIIDSLSYVKTHENFLSIQSEVDSLKHQLNKIGFIENRLIELKKKNDSIFNAKFHLKQKFNTIYIYYNSKDVNSSLLNSISENVTDTYFTINIEEAEYVLNFLNSELTNKGLPFAKLKLFHIQKKDKDNLRADLKIISNQKKRTIDDIKIVGYEKFPKSFVKHYLKLKPSQIFDLATIEKKTEQLNNLRFANKVKAPEVLFQEDSTSLYIYVEKAKSNTFDGFLGFGTNEDTNRLEFDGFLNLRLINNLNYGELFSLLYKSDENDQDTFDARLELPYLFSSPIGVDLNLRIFRKDSSFTTTDQKARINYQINALHKISAGISSTASSNLRSENIVLSLQDYNSTFFTASYEYLKPTFYDRLFPVKSNFYLETNFGNRTSSDIKTQQSLFVLKAFNNFKLNRKNSIYLNVDAANLISDNYFENELLRFGGINSIRGFEENSLFSSLFGVLNTEYRYRLSNSIYIHSITDVAYFENKTTDIKEKLFGFGFGFGILTNSGLLKFNYANGKNENQKFKLSNSKIHISLVAQF</sequence>
<dbReference type="EMBL" id="JBHULY010000028">
    <property type="protein sequence ID" value="MFD2727065.1"/>
    <property type="molecule type" value="Genomic_DNA"/>
</dbReference>
<keyword evidence="5" id="KW-1185">Reference proteome</keyword>